<feature type="domain" description="PTS EIIA type-4" evidence="2">
    <location>
        <begin position="1"/>
        <end position="127"/>
    </location>
</feature>
<keyword evidence="1" id="KW-0808">Transferase</keyword>
<dbReference type="GO" id="GO:0016020">
    <property type="term" value="C:membrane"/>
    <property type="evidence" value="ECO:0007669"/>
    <property type="project" value="InterPro"/>
</dbReference>
<dbReference type="AlphaFoldDB" id="A0A0R1V187"/>
<dbReference type="InterPro" id="IPR051471">
    <property type="entry name" value="Bacterial_PTS_sugar_comp"/>
</dbReference>
<dbReference type="GO" id="GO:0009401">
    <property type="term" value="P:phosphoenolpyruvate-dependent sugar phosphotransferase system"/>
    <property type="evidence" value="ECO:0007669"/>
    <property type="project" value="InterPro"/>
</dbReference>
<dbReference type="Pfam" id="PF03610">
    <property type="entry name" value="EIIA-man"/>
    <property type="match status" value="1"/>
</dbReference>
<accession>A0A0R1V187</accession>
<gene>
    <name evidence="3" type="ORF">FD50_GL001691</name>
</gene>
<dbReference type="GeneID" id="98308940"/>
<dbReference type="STRING" id="1423801.FD50_GL001691"/>
<dbReference type="InterPro" id="IPR036662">
    <property type="entry name" value="PTS_EIIA_man-typ_sf"/>
</dbReference>
<dbReference type="GO" id="GO:0016740">
    <property type="term" value="F:transferase activity"/>
    <property type="evidence" value="ECO:0007669"/>
    <property type="project" value="UniProtKB-KW"/>
</dbReference>
<dbReference type="Proteomes" id="UP000051166">
    <property type="component" value="Unassembled WGS sequence"/>
</dbReference>
<name>A0A0R1V187_9LACO</name>
<evidence type="ECO:0000259" key="2">
    <source>
        <dbReference type="PROSITE" id="PS51096"/>
    </source>
</evidence>
<evidence type="ECO:0000313" key="3">
    <source>
        <dbReference type="EMBL" id="KRL97139.1"/>
    </source>
</evidence>
<organism evidence="3 4">
    <name type="scientific">Liquorilactobacillus satsumensis DSM 16230 = JCM 12392</name>
    <dbReference type="NCBI Taxonomy" id="1423801"/>
    <lineage>
        <taxon>Bacteria</taxon>
        <taxon>Bacillati</taxon>
        <taxon>Bacillota</taxon>
        <taxon>Bacilli</taxon>
        <taxon>Lactobacillales</taxon>
        <taxon>Lactobacillaceae</taxon>
        <taxon>Liquorilactobacillus</taxon>
    </lineage>
</organism>
<dbReference type="SUPFAM" id="SSF53062">
    <property type="entry name" value="PTS system fructose IIA component-like"/>
    <property type="match status" value="1"/>
</dbReference>
<evidence type="ECO:0000256" key="1">
    <source>
        <dbReference type="ARBA" id="ARBA00022679"/>
    </source>
</evidence>
<dbReference type="OrthoDB" id="6623712at2"/>
<reference evidence="3 4" key="1">
    <citation type="journal article" date="2015" name="Genome Announc.">
        <title>Expanding the biotechnology potential of lactobacilli through comparative genomics of 213 strains and associated genera.</title>
        <authorList>
            <person name="Sun Z."/>
            <person name="Harris H.M."/>
            <person name="McCann A."/>
            <person name="Guo C."/>
            <person name="Argimon S."/>
            <person name="Zhang W."/>
            <person name="Yang X."/>
            <person name="Jeffery I.B."/>
            <person name="Cooney J.C."/>
            <person name="Kagawa T.F."/>
            <person name="Liu W."/>
            <person name="Song Y."/>
            <person name="Salvetti E."/>
            <person name="Wrobel A."/>
            <person name="Rasinkangas P."/>
            <person name="Parkhill J."/>
            <person name="Rea M.C."/>
            <person name="O'Sullivan O."/>
            <person name="Ritari J."/>
            <person name="Douillard F.P."/>
            <person name="Paul Ross R."/>
            <person name="Yang R."/>
            <person name="Briner A.E."/>
            <person name="Felis G.E."/>
            <person name="de Vos W.M."/>
            <person name="Barrangou R."/>
            <person name="Klaenhammer T.R."/>
            <person name="Caufield P.W."/>
            <person name="Cui Y."/>
            <person name="Zhang H."/>
            <person name="O'Toole P.W."/>
        </authorList>
    </citation>
    <scope>NUCLEOTIDE SEQUENCE [LARGE SCALE GENOMIC DNA]</scope>
    <source>
        <strain evidence="3 4">DSM 16230</strain>
    </source>
</reference>
<dbReference type="PANTHER" id="PTHR33799:SF1">
    <property type="entry name" value="PTS SYSTEM MANNOSE-SPECIFIC EIIAB COMPONENT-RELATED"/>
    <property type="match status" value="1"/>
</dbReference>
<proteinExistence type="predicted"/>
<keyword evidence="4" id="KW-1185">Reference proteome</keyword>
<dbReference type="PROSITE" id="PS51096">
    <property type="entry name" value="PTS_EIIA_TYPE_4"/>
    <property type="match status" value="1"/>
</dbReference>
<evidence type="ECO:0000313" key="4">
    <source>
        <dbReference type="Proteomes" id="UP000051166"/>
    </source>
</evidence>
<comment type="caution">
    <text evidence="3">The sequence shown here is derived from an EMBL/GenBank/DDBJ whole genome shotgun (WGS) entry which is preliminary data.</text>
</comment>
<dbReference type="PATRIC" id="fig|1423801.4.peg.1728"/>
<dbReference type="RefSeq" id="WP_056961473.1">
    <property type="nucleotide sequence ID" value="NZ_AZFQ01000053.1"/>
</dbReference>
<dbReference type="InterPro" id="IPR004701">
    <property type="entry name" value="PTS_EIIA_man-typ"/>
</dbReference>
<dbReference type="EMBL" id="AZFQ01000053">
    <property type="protein sequence ID" value="KRL97139.1"/>
    <property type="molecule type" value="Genomic_DNA"/>
</dbReference>
<dbReference type="Gene3D" id="3.40.50.510">
    <property type="entry name" value="Phosphotransferase system, mannose-type IIA component"/>
    <property type="match status" value="1"/>
</dbReference>
<sequence>MKYLLLVSHGGFAEGLKTSLAMFVGEKSERVLAIGLKDGESSTNFGKRFKESLSKFSTDDTFVVLGDIIGGSPLTTVCNLLAESGRADSLILGGMNLPLAINVVLQMDDLPAAKLAEIAITEGRNALKRMELTASDDDDEDEEI</sequence>
<protein>
    <recommendedName>
        <fullName evidence="2">PTS EIIA type-4 domain-containing protein</fullName>
    </recommendedName>
</protein>
<dbReference type="PANTHER" id="PTHR33799">
    <property type="entry name" value="PTS PERMEASE-RELATED-RELATED"/>
    <property type="match status" value="1"/>
</dbReference>